<feature type="region of interest" description="Disordered" evidence="1">
    <location>
        <begin position="67"/>
        <end position="105"/>
    </location>
</feature>
<proteinExistence type="predicted"/>
<gene>
    <name evidence="2" type="ORF">GOODEAATRI_002585</name>
</gene>
<reference evidence="2 3" key="1">
    <citation type="submission" date="2021-06" db="EMBL/GenBank/DDBJ databases">
        <authorList>
            <person name="Palmer J.M."/>
        </authorList>
    </citation>
    <scope>NUCLEOTIDE SEQUENCE [LARGE SCALE GENOMIC DNA]</scope>
    <source>
        <strain evidence="2 3">GA_2019</strain>
        <tissue evidence="2">Muscle</tissue>
    </source>
</reference>
<organism evidence="2 3">
    <name type="scientific">Goodea atripinnis</name>
    <dbReference type="NCBI Taxonomy" id="208336"/>
    <lineage>
        <taxon>Eukaryota</taxon>
        <taxon>Metazoa</taxon>
        <taxon>Chordata</taxon>
        <taxon>Craniata</taxon>
        <taxon>Vertebrata</taxon>
        <taxon>Euteleostomi</taxon>
        <taxon>Actinopterygii</taxon>
        <taxon>Neopterygii</taxon>
        <taxon>Teleostei</taxon>
        <taxon>Neoteleostei</taxon>
        <taxon>Acanthomorphata</taxon>
        <taxon>Ovalentaria</taxon>
        <taxon>Atherinomorphae</taxon>
        <taxon>Cyprinodontiformes</taxon>
        <taxon>Goodeidae</taxon>
        <taxon>Goodea</taxon>
    </lineage>
</organism>
<evidence type="ECO:0000313" key="2">
    <source>
        <dbReference type="EMBL" id="MEQ2173921.1"/>
    </source>
</evidence>
<name>A0ABV0NSC3_9TELE</name>
<evidence type="ECO:0008006" key="4">
    <source>
        <dbReference type="Google" id="ProtNLM"/>
    </source>
</evidence>
<evidence type="ECO:0000313" key="3">
    <source>
        <dbReference type="Proteomes" id="UP001476798"/>
    </source>
</evidence>
<protein>
    <recommendedName>
        <fullName evidence="4">Secreted protein</fullName>
    </recommendedName>
</protein>
<dbReference type="EMBL" id="JAHRIO010050068">
    <property type="protein sequence ID" value="MEQ2173921.1"/>
    <property type="molecule type" value="Genomic_DNA"/>
</dbReference>
<feature type="compositionally biased region" description="Basic and acidic residues" evidence="1">
    <location>
        <begin position="67"/>
        <end position="76"/>
    </location>
</feature>
<dbReference type="Proteomes" id="UP001476798">
    <property type="component" value="Unassembled WGS sequence"/>
</dbReference>
<comment type="caution">
    <text evidence="2">The sequence shown here is derived from an EMBL/GenBank/DDBJ whole genome shotgun (WGS) entry which is preliminary data.</text>
</comment>
<accession>A0ABV0NSC3</accession>
<sequence length="105" mass="11806">MWPSLSLIPFCIVAGNPRGSPADSYIFLLALHLHSTVRLGEHLQPTPEFLSSPLFQRLCCWGENKKETDMRAESQRRIQTTRSSPRCGHTTEDPTPCQISPADRS</sequence>
<keyword evidence="3" id="KW-1185">Reference proteome</keyword>
<evidence type="ECO:0000256" key="1">
    <source>
        <dbReference type="SAM" id="MobiDB-lite"/>
    </source>
</evidence>